<evidence type="ECO:0000256" key="1">
    <source>
        <dbReference type="ARBA" id="ARBA00004167"/>
    </source>
</evidence>
<keyword evidence="2 6" id="KW-0812">Transmembrane</keyword>
<evidence type="ECO:0000256" key="6">
    <source>
        <dbReference type="SAM" id="Phobius"/>
    </source>
</evidence>
<keyword evidence="4 6" id="KW-0472">Membrane</keyword>
<dbReference type="EMBL" id="JAQQKX010000002">
    <property type="protein sequence ID" value="MDC7682367.1"/>
    <property type="molecule type" value="Genomic_DNA"/>
</dbReference>
<comment type="subcellular location">
    <subcellularLocation>
        <location evidence="1">Membrane</location>
        <topology evidence="1">Single-pass membrane protein</topology>
    </subcellularLocation>
</comment>
<evidence type="ECO:0000256" key="4">
    <source>
        <dbReference type="ARBA" id="ARBA00023136"/>
    </source>
</evidence>
<sequence length="1421" mass="149495">MSKPPKKTSDTPVETPEIVPQDHAQTETEDLPPPERKTPEKKLFPVKKALLWTGGVLGGLVVLAGLTVAGLDSDPGKRFIVSQIVGLKPDNGLKIGIGRIEGSIYGDMTIHDLTVADPQGVFLKSPAVRLNWKPFALLNKHVDVRELSSPRVEMLRMPAFKPTAPTGPSEPFKLPDIRINAEKVDFKSIYLAEPVTGQAQTLTLTGTAHMLKGRATIDARLNGDKDDRAELKLDAQPDANKLSLSGMVNAPQKGAIVGLIGLDAPLNATLSGQGDWKNWTGKLVGTTGEAQLTDLTLTARDGLFGIKGTARPQALIPSTADLFAPAVSIDLSTTFKDRVADGTLALASDALSLGAKGRIDLAKGEFGELSLRADLYKPASVAKGLTGNDVSADVLLDGPFKRPLIDYKLNAKTIGFNDVVVHQLKAEGRSRLDGDHILIPVKASAKHITGLDAAAESLVSNITINGDLAWSDGMILSDNLKIRSDKINGTAIILAQPSEGRYEGALKGKVNQYLVPGLGIFNLTIDADLKQLNVGGFGIVGKVDGESVRLDNGGLRDFMGGNFKFSGGMNTTGSGDIVLQRLNVTGPDFRVTSASGRYAKNGTLNFKLTAESKKYGPLAADVGGTIKAPTATLRAASPGLGLDLQNVVARLSTTEAGYVIKAEGGSKYGPLLGDVVVRKGDGPLTIDINTAQAAGITAKGTVVQSDAGPFTGTISLTGQGINGTARLQGFGATQGAQISARANNFVVPGVADVRIGRAIIEATAKLEDQPTIQGDIQIADLRYGGNWVQKARAKVNLTGMRGTVQMIANGDAGTSFNLAANAEVAPDNIILALSGRSGAVPFALEAPARVIKQGEDWVLAPAVLLTAQGKVNLAGRFGKVIRAQAQFTRFDLSILNIINPDLGINGAVSGGLDYTQRGDAFPEAKMQLEFDNITRSTIARVSTPIDIQMEGTLGSNNTSARGVIRQQGLVIGRYDFRLDPQGGGSWTTQLMNGTVRGGLRYNGPSSALFSLAGLADQQMTGNVALAADVSGSLGSPRLNGLVKGTGLTYEHLTFGTRIRDIALEGRFSNDRLELQKFDGRAGSGTVSATGFVGLSADDKFPMKLNAKLDNARLAASDAVSSTVSGTIDVTNDAQSGPWIRGDLRLPELRYAVVFQGASKVNELEGVRIKGVELKPRQSGNAAPSLWNLDIKVAAQNQIFVTGMGLESEWSLNLAVTGSTQNPRVLGRLNALRGTYAFSGREFDIDKGQILFDGGSLTNPEIELTASTVVEDITGTINVTGRAQNPQIAFGSSPSLPQDEVLSRILFGENVANLSATQALQLAGSLQALQGGGNGLNPLGKLRSVTGIDRLRVLGADATAGRGTALAAGQYLTNDIYVEIVTDTKGFTATQIEIALSRTLSILTQTGTTSGTSVNLRYSRDY</sequence>
<dbReference type="Pfam" id="PF04357">
    <property type="entry name" value="TamB"/>
    <property type="match status" value="1"/>
</dbReference>
<name>A0ABT5HQM2_9CAUL</name>
<dbReference type="PANTHER" id="PTHR36985:SF1">
    <property type="entry name" value="TRANSLOCATION AND ASSEMBLY MODULE SUBUNIT TAMB"/>
    <property type="match status" value="1"/>
</dbReference>
<evidence type="ECO:0000256" key="5">
    <source>
        <dbReference type="SAM" id="MobiDB-lite"/>
    </source>
</evidence>
<feature type="region of interest" description="Disordered" evidence="5">
    <location>
        <begin position="1"/>
        <end position="40"/>
    </location>
</feature>
<keyword evidence="9" id="KW-1185">Reference proteome</keyword>
<dbReference type="InterPro" id="IPR007452">
    <property type="entry name" value="TamB_C"/>
</dbReference>
<evidence type="ECO:0000313" key="8">
    <source>
        <dbReference type="EMBL" id="MDC7682367.1"/>
    </source>
</evidence>
<keyword evidence="3 6" id="KW-1133">Transmembrane helix</keyword>
<dbReference type="RefSeq" id="WP_272746859.1">
    <property type="nucleotide sequence ID" value="NZ_JAQQKX010000002.1"/>
</dbReference>
<feature type="transmembrane region" description="Helical" evidence="6">
    <location>
        <begin position="49"/>
        <end position="71"/>
    </location>
</feature>
<proteinExistence type="predicted"/>
<gene>
    <name evidence="8" type="ORF">PQU92_03715</name>
</gene>
<accession>A0ABT5HQM2</accession>
<evidence type="ECO:0000256" key="3">
    <source>
        <dbReference type="ARBA" id="ARBA00022989"/>
    </source>
</evidence>
<comment type="caution">
    <text evidence="8">The sequence shown here is derived from an EMBL/GenBank/DDBJ whole genome shotgun (WGS) entry which is preliminary data.</text>
</comment>
<evidence type="ECO:0000256" key="2">
    <source>
        <dbReference type="ARBA" id="ARBA00022692"/>
    </source>
</evidence>
<evidence type="ECO:0000259" key="7">
    <source>
        <dbReference type="Pfam" id="PF04357"/>
    </source>
</evidence>
<organism evidence="8 9">
    <name type="scientific">Asticcacaulis aquaticus</name>
    <dbReference type="NCBI Taxonomy" id="2984212"/>
    <lineage>
        <taxon>Bacteria</taxon>
        <taxon>Pseudomonadati</taxon>
        <taxon>Pseudomonadota</taxon>
        <taxon>Alphaproteobacteria</taxon>
        <taxon>Caulobacterales</taxon>
        <taxon>Caulobacteraceae</taxon>
        <taxon>Asticcacaulis</taxon>
    </lineage>
</organism>
<protein>
    <submittedName>
        <fullName evidence="8">Translocation/assembly module TamB domain-containing protein</fullName>
    </submittedName>
</protein>
<evidence type="ECO:0000313" key="9">
    <source>
        <dbReference type="Proteomes" id="UP001214854"/>
    </source>
</evidence>
<dbReference type="Proteomes" id="UP001214854">
    <property type="component" value="Unassembled WGS sequence"/>
</dbReference>
<dbReference type="PANTHER" id="PTHR36985">
    <property type="entry name" value="TRANSLOCATION AND ASSEMBLY MODULE SUBUNIT TAMB"/>
    <property type="match status" value="1"/>
</dbReference>
<feature type="domain" description="Translocation and assembly module TamB C-terminal" evidence="7">
    <location>
        <begin position="1077"/>
        <end position="1421"/>
    </location>
</feature>
<reference evidence="8 9" key="1">
    <citation type="submission" date="2023-01" db="EMBL/GenBank/DDBJ databases">
        <title>Novel species of the genus Asticcacaulis isolated from rivers.</title>
        <authorList>
            <person name="Lu H."/>
        </authorList>
    </citation>
    <scope>NUCLEOTIDE SEQUENCE [LARGE SCALE GENOMIC DNA]</scope>
    <source>
        <strain evidence="8 9">BYS171W</strain>
    </source>
</reference>